<evidence type="ECO:0000259" key="1">
    <source>
        <dbReference type="Pfam" id="PF01738"/>
    </source>
</evidence>
<feature type="domain" description="Dienelactone hydrolase" evidence="1">
    <location>
        <begin position="82"/>
        <end position="189"/>
    </location>
</feature>
<dbReference type="Gene3D" id="3.40.50.1820">
    <property type="entry name" value="alpha/beta hydrolase"/>
    <property type="match status" value="1"/>
</dbReference>
<dbReference type="InterPro" id="IPR029058">
    <property type="entry name" value="AB_hydrolase_fold"/>
</dbReference>
<gene>
    <name evidence="2" type="ORF">B8V81_2722</name>
</gene>
<protein>
    <submittedName>
        <fullName evidence="2">Carboxylesterase</fullName>
        <ecNumber evidence="2">3.1.1.1</ecNumber>
    </submittedName>
</protein>
<dbReference type="EC" id="3.1.1.1" evidence="2"/>
<evidence type="ECO:0000313" key="3">
    <source>
        <dbReference type="Proteomes" id="UP000234789"/>
    </source>
</evidence>
<dbReference type="GO" id="GO:0106435">
    <property type="term" value="F:carboxylesterase activity"/>
    <property type="evidence" value="ECO:0007669"/>
    <property type="project" value="UniProtKB-EC"/>
</dbReference>
<name>A0A2N5N1S6_9BACL</name>
<evidence type="ECO:0000313" key="2">
    <source>
        <dbReference type="EMBL" id="PLT44291.1"/>
    </source>
</evidence>
<dbReference type="AlphaFoldDB" id="A0A2N5N1S6"/>
<keyword evidence="2" id="KW-0378">Hydrolase</keyword>
<proteinExistence type="predicted"/>
<sequence>MSLDMIHVYQEGKNPAAPTLVLLHGTGGNEHDLLGLGAMISPDSALLSVRGKVLENGMPRFFRRLAEGVFDEEDLVLRTGELHAFLDAAAAEYGLDRSNMVAVGYSNGANIAASLIFHEQESFRGAALHHPMVPRRGLQLPALGGMPVFIGAGANDRICPPHETEELTELLRGAGAEVEVHWENYGHQLTGTEARAAAEWFKRTFGQAGQN</sequence>
<organism evidence="2 3">
    <name type="scientific">Paenibacillus pasadenensis</name>
    <dbReference type="NCBI Taxonomy" id="217090"/>
    <lineage>
        <taxon>Bacteria</taxon>
        <taxon>Bacillati</taxon>
        <taxon>Bacillota</taxon>
        <taxon>Bacilli</taxon>
        <taxon>Bacillales</taxon>
        <taxon>Paenibacillaceae</taxon>
        <taxon>Paenibacillus</taxon>
    </lineage>
</organism>
<reference evidence="2 3" key="1">
    <citation type="submission" date="2017-05" db="EMBL/GenBank/DDBJ databases">
        <title>Functional genome analysis of Paenibacillus pasadenensis strain R16: insights on endophytic life style and antifungal activity.</title>
        <authorList>
            <person name="Passera A."/>
            <person name="Marcolungo L."/>
            <person name="Casati P."/>
            <person name="Brasca M."/>
            <person name="Quaglino F."/>
            <person name="Delledonne M."/>
        </authorList>
    </citation>
    <scope>NUCLEOTIDE SEQUENCE [LARGE SCALE GENOMIC DNA]</scope>
    <source>
        <strain evidence="2 3">R16</strain>
    </source>
</reference>
<dbReference type="Pfam" id="PF01738">
    <property type="entry name" value="DLH"/>
    <property type="match status" value="1"/>
</dbReference>
<accession>A0A2N5N1S6</accession>
<keyword evidence="3" id="KW-1185">Reference proteome</keyword>
<dbReference type="SUPFAM" id="SSF53474">
    <property type="entry name" value="alpha/beta-Hydrolases"/>
    <property type="match status" value="1"/>
</dbReference>
<comment type="caution">
    <text evidence="2">The sequence shown here is derived from an EMBL/GenBank/DDBJ whole genome shotgun (WGS) entry which is preliminary data.</text>
</comment>
<dbReference type="Proteomes" id="UP000234789">
    <property type="component" value="Unassembled WGS sequence"/>
</dbReference>
<dbReference type="EMBL" id="NFEZ01000004">
    <property type="protein sequence ID" value="PLT44291.1"/>
    <property type="molecule type" value="Genomic_DNA"/>
</dbReference>
<dbReference type="InterPro" id="IPR002925">
    <property type="entry name" value="Dienelactn_hydro"/>
</dbReference>